<organism evidence="4 5">
    <name type="scientific">Kitasatospora terrestris</name>
    <dbReference type="NCBI Taxonomy" id="258051"/>
    <lineage>
        <taxon>Bacteria</taxon>
        <taxon>Bacillati</taxon>
        <taxon>Actinomycetota</taxon>
        <taxon>Actinomycetes</taxon>
        <taxon>Kitasatosporales</taxon>
        <taxon>Streptomycetaceae</taxon>
        <taxon>Kitasatospora</taxon>
    </lineage>
</organism>
<feature type="compositionally biased region" description="Low complexity" evidence="2">
    <location>
        <begin position="288"/>
        <end position="298"/>
    </location>
</feature>
<protein>
    <submittedName>
        <fullName evidence="4">Alpha/beta hydrolase</fullName>
    </submittedName>
</protein>
<evidence type="ECO:0000259" key="3">
    <source>
        <dbReference type="Pfam" id="PF00561"/>
    </source>
</evidence>
<evidence type="ECO:0000313" key="4">
    <source>
        <dbReference type="EMBL" id="GAA4876040.1"/>
    </source>
</evidence>
<reference evidence="5" key="1">
    <citation type="journal article" date="2019" name="Int. J. Syst. Evol. Microbiol.">
        <title>The Global Catalogue of Microorganisms (GCM) 10K type strain sequencing project: providing services to taxonomists for standard genome sequencing and annotation.</title>
        <authorList>
            <consortium name="The Broad Institute Genomics Platform"/>
            <consortium name="The Broad Institute Genome Sequencing Center for Infectious Disease"/>
            <person name="Wu L."/>
            <person name="Ma J."/>
        </authorList>
    </citation>
    <scope>NUCLEOTIDE SEQUENCE [LARGE SCALE GENOMIC DNA]</scope>
    <source>
        <strain evidence="5">JCM 13006</strain>
    </source>
</reference>
<feature type="compositionally biased region" description="Basic and acidic residues" evidence="2">
    <location>
        <begin position="299"/>
        <end position="308"/>
    </location>
</feature>
<feature type="region of interest" description="Disordered" evidence="2">
    <location>
        <begin position="1"/>
        <end position="20"/>
    </location>
</feature>
<dbReference type="RefSeq" id="WP_345700420.1">
    <property type="nucleotide sequence ID" value="NZ_BAABIS010000001.1"/>
</dbReference>
<dbReference type="Proteomes" id="UP001501752">
    <property type="component" value="Unassembled WGS sequence"/>
</dbReference>
<dbReference type="SUPFAM" id="SSF53474">
    <property type="entry name" value="alpha/beta-Hydrolases"/>
    <property type="match status" value="1"/>
</dbReference>
<feature type="domain" description="AB hydrolase-1" evidence="3">
    <location>
        <begin position="25"/>
        <end position="269"/>
    </location>
</feature>
<dbReference type="InterPro" id="IPR050266">
    <property type="entry name" value="AB_hydrolase_sf"/>
</dbReference>
<feature type="region of interest" description="Disordered" evidence="2">
    <location>
        <begin position="284"/>
        <end position="308"/>
    </location>
</feature>
<dbReference type="PRINTS" id="PR00111">
    <property type="entry name" value="ABHYDROLASE"/>
</dbReference>
<evidence type="ECO:0000313" key="5">
    <source>
        <dbReference type="Proteomes" id="UP001501752"/>
    </source>
</evidence>
<dbReference type="PANTHER" id="PTHR43798:SF31">
    <property type="entry name" value="AB HYDROLASE SUPERFAMILY PROTEIN YCLE"/>
    <property type="match status" value="1"/>
</dbReference>
<dbReference type="EMBL" id="BAABIS010000001">
    <property type="protein sequence ID" value="GAA4876040.1"/>
    <property type="molecule type" value="Genomic_DNA"/>
</dbReference>
<sequence>MSTTQLRSAAGTRLHVETSGPQDAPTVVLVHGWACSTGFWAPVVQRLAQDHRVVAYDQRGHGRSEAAPSAAGCSTDALADDLVTVLGATVPAGQRAVIAGHSMGGMTLMAAADRPELREKAAALLLASTGSGNLAAEARVLPVPGRAARRAAHRALLTAALPLGPVNAASRALVKYAVMGPGAAPAEVEQCARIVHGTARVPRSHWGRVLAGLELDRNVPKLDVPTSVLYGTRDRMTPPPHAHRLHAALPRPERLVELPSIGHMSPVESPDAVAAEIRRLVADHLTAPHRPTAAAPTRPRSEQGRAAR</sequence>
<proteinExistence type="predicted"/>
<keyword evidence="1 4" id="KW-0378">Hydrolase</keyword>
<comment type="caution">
    <text evidence="4">The sequence shown here is derived from an EMBL/GenBank/DDBJ whole genome shotgun (WGS) entry which is preliminary data.</text>
</comment>
<keyword evidence="5" id="KW-1185">Reference proteome</keyword>
<dbReference type="InterPro" id="IPR029058">
    <property type="entry name" value="AB_hydrolase_fold"/>
</dbReference>
<name>A0ABP9EGF5_9ACTN</name>
<dbReference type="Pfam" id="PF00561">
    <property type="entry name" value="Abhydrolase_1"/>
    <property type="match status" value="1"/>
</dbReference>
<dbReference type="GO" id="GO:0016787">
    <property type="term" value="F:hydrolase activity"/>
    <property type="evidence" value="ECO:0007669"/>
    <property type="project" value="UniProtKB-KW"/>
</dbReference>
<dbReference type="InterPro" id="IPR000073">
    <property type="entry name" value="AB_hydrolase_1"/>
</dbReference>
<accession>A0ABP9EGF5</accession>
<evidence type="ECO:0000256" key="2">
    <source>
        <dbReference type="SAM" id="MobiDB-lite"/>
    </source>
</evidence>
<dbReference type="Gene3D" id="3.40.50.1820">
    <property type="entry name" value="alpha/beta hydrolase"/>
    <property type="match status" value="1"/>
</dbReference>
<evidence type="ECO:0000256" key="1">
    <source>
        <dbReference type="ARBA" id="ARBA00022801"/>
    </source>
</evidence>
<gene>
    <name evidence="4" type="ORF">GCM10023235_64470</name>
</gene>
<dbReference type="PANTHER" id="PTHR43798">
    <property type="entry name" value="MONOACYLGLYCEROL LIPASE"/>
    <property type="match status" value="1"/>
</dbReference>